<dbReference type="Gene3D" id="3.80.30.20">
    <property type="entry name" value="tm_1862 like domain"/>
    <property type="match status" value="1"/>
</dbReference>
<proteinExistence type="predicted"/>
<evidence type="ECO:0000256" key="5">
    <source>
        <dbReference type="ARBA" id="ARBA00023014"/>
    </source>
</evidence>
<dbReference type="GO" id="GO:0046872">
    <property type="term" value="F:metal ion binding"/>
    <property type="evidence" value="ECO:0007669"/>
    <property type="project" value="UniProtKB-KW"/>
</dbReference>
<comment type="cofactor">
    <cofactor evidence="1">
        <name>[4Fe-4S] cluster</name>
        <dbReference type="ChEBI" id="CHEBI:49883"/>
    </cofactor>
</comment>
<keyword evidence="3" id="KW-0479">Metal-binding</keyword>
<gene>
    <name evidence="7" type="ORF">S06H3_32053</name>
</gene>
<dbReference type="EMBL" id="BARV01019021">
    <property type="protein sequence ID" value="GAI26312.1"/>
    <property type="molecule type" value="Genomic_DNA"/>
</dbReference>
<dbReference type="PANTHER" id="PTHR43409:SF16">
    <property type="entry name" value="SLR0320 PROTEIN"/>
    <property type="match status" value="1"/>
</dbReference>
<dbReference type="InterPro" id="IPR051198">
    <property type="entry name" value="BchE-like"/>
</dbReference>
<reference evidence="7" key="1">
    <citation type="journal article" date="2014" name="Front. Microbiol.">
        <title>High frequency of phylogenetically diverse reductive dehalogenase-homologous genes in deep subseafloor sedimentary metagenomes.</title>
        <authorList>
            <person name="Kawai M."/>
            <person name="Futagami T."/>
            <person name="Toyoda A."/>
            <person name="Takaki Y."/>
            <person name="Nishi S."/>
            <person name="Hori S."/>
            <person name="Arai W."/>
            <person name="Tsubouchi T."/>
            <person name="Morono Y."/>
            <person name="Uchiyama I."/>
            <person name="Ito T."/>
            <person name="Fujiyama A."/>
            <person name="Inagaki F."/>
            <person name="Takami H."/>
        </authorList>
    </citation>
    <scope>NUCLEOTIDE SEQUENCE</scope>
    <source>
        <strain evidence="7">Expedition CK06-06</strain>
    </source>
</reference>
<dbReference type="AlphaFoldDB" id="X1M3X6"/>
<dbReference type="GO" id="GO:0003824">
    <property type="term" value="F:catalytic activity"/>
    <property type="evidence" value="ECO:0007669"/>
    <property type="project" value="InterPro"/>
</dbReference>
<dbReference type="GO" id="GO:0005829">
    <property type="term" value="C:cytosol"/>
    <property type="evidence" value="ECO:0007669"/>
    <property type="project" value="TreeGrafter"/>
</dbReference>
<evidence type="ECO:0000256" key="2">
    <source>
        <dbReference type="ARBA" id="ARBA00022691"/>
    </source>
</evidence>
<evidence type="ECO:0000256" key="4">
    <source>
        <dbReference type="ARBA" id="ARBA00023004"/>
    </source>
</evidence>
<dbReference type="InterPro" id="IPR058240">
    <property type="entry name" value="rSAM_sf"/>
</dbReference>
<dbReference type="InterPro" id="IPR023404">
    <property type="entry name" value="rSAM_horseshoe"/>
</dbReference>
<evidence type="ECO:0000256" key="1">
    <source>
        <dbReference type="ARBA" id="ARBA00001966"/>
    </source>
</evidence>
<dbReference type="GO" id="GO:0051536">
    <property type="term" value="F:iron-sulfur cluster binding"/>
    <property type="evidence" value="ECO:0007669"/>
    <property type="project" value="UniProtKB-KW"/>
</dbReference>
<dbReference type="PANTHER" id="PTHR43409">
    <property type="entry name" value="ANAEROBIC MAGNESIUM-PROTOPORPHYRIN IX MONOMETHYL ESTER CYCLASE-RELATED"/>
    <property type="match status" value="1"/>
</dbReference>
<protein>
    <recommendedName>
        <fullName evidence="6">Radical SAM core domain-containing protein</fullName>
    </recommendedName>
</protein>
<accession>X1M3X6</accession>
<dbReference type="Pfam" id="PF04055">
    <property type="entry name" value="Radical_SAM"/>
    <property type="match status" value="1"/>
</dbReference>
<evidence type="ECO:0000259" key="6">
    <source>
        <dbReference type="Pfam" id="PF04055"/>
    </source>
</evidence>
<dbReference type="SUPFAM" id="SSF102114">
    <property type="entry name" value="Radical SAM enzymes"/>
    <property type="match status" value="1"/>
</dbReference>
<feature type="domain" description="Radical SAM core" evidence="6">
    <location>
        <begin position="24"/>
        <end position="100"/>
    </location>
</feature>
<evidence type="ECO:0000313" key="7">
    <source>
        <dbReference type="EMBL" id="GAI26312.1"/>
    </source>
</evidence>
<name>X1M3X6_9ZZZZ</name>
<sequence length="224" mass="26371">KDFSRKLISSGLDIRWKAFGRVNLIDREAMELMAESGCVEIRFGIESGSDEILDKVVKGFKVEQAIRIVSEAAQIFPSVDAFFIWGFPFETMEHFYQTVFLMNSFRMMGVRVLPSLLCYLPQTKIYRELNREMLEFSYEMIPEYMITGHETCSGFGIQIDERYRFIYDFILENRDIFPGFFHYDIENNIKPKLEVLTEFEFYRSIVQYESTESCGAHSPRIKSH</sequence>
<feature type="non-terminal residue" evidence="7">
    <location>
        <position position="1"/>
    </location>
</feature>
<keyword evidence="2" id="KW-0949">S-adenosyl-L-methionine</keyword>
<organism evidence="7">
    <name type="scientific">marine sediment metagenome</name>
    <dbReference type="NCBI Taxonomy" id="412755"/>
    <lineage>
        <taxon>unclassified sequences</taxon>
        <taxon>metagenomes</taxon>
        <taxon>ecological metagenomes</taxon>
    </lineage>
</organism>
<dbReference type="InterPro" id="IPR007197">
    <property type="entry name" value="rSAM"/>
</dbReference>
<keyword evidence="5" id="KW-0411">Iron-sulfur</keyword>
<keyword evidence="4" id="KW-0408">Iron</keyword>
<evidence type="ECO:0000256" key="3">
    <source>
        <dbReference type="ARBA" id="ARBA00022723"/>
    </source>
</evidence>
<comment type="caution">
    <text evidence="7">The sequence shown here is derived from an EMBL/GenBank/DDBJ whole genome shotgun (WGS) entry which is preliminary data.</text>
</comment>